<dbReference type="PRINTS" id="PR00081">
    <property type="entry name" value="GDHRDH"/>
</dbReference>
<evidence type="ECO:0000256" key="2">
    <source>
        <dbReference type="ARBA" id="ARBA00022857"/>
    </source>
</evidence>
<name>A0A1L9SQV1_9EURO</name>
<dbReference type="EMBL" id="KV878338">
    <property type="protein sequence ID" value="OJJ49474.1"/>
    <property type="molecule type" value="Genomic_DNA"/>
</dbReference>
<dbReference type="Gene3D" id="3.40.50.720">
    <property type="entry name" value="NAD(P)-binding Rossmann-like Domain"/>
    <property type="match status" value="1"/>
</dbReference>
<dbReference type="Pfam" id="PF00106">
    <property type="entry name" value="adh_short"/>
    <property type="match status" value="1"/>
</dbReference>
<dbReference type="OrthoDB" id="1888931at2759"/>
<dbReference type="STRING" id="1073090.A0A1L9SQV1"/>
<dbReference type="PRINTS" id="PR00080">
    <property type="entry name" value="SDRFAMILY"/>
</dbReference>
<dbReference type="SUPFAM" id="SSF51735">
    <property type="entry name" value="NAD(P)-binding Rossmann-fold domains"/>
    <property type="match status" value="1"/>
</dbReference>
<dbReference type="InterPro" id="IPR020904">
    <property type="entry name" value="Sc_DH/Rdtase_CS"/>
</dbReference>
<keyword evidence="3" id="KW-0560">Oxidoreductase</keyword>
<dbReference type="Proteomes" id="UP000184188">
    <property type="component" value="Unassembled WGS sequence"/>
</dbReference>
<sequence>MVLAKPANRHVLKLFDLTGKVAIVTGGARGIGLEVSRGLAEAGANVAVVYNSSSAAKGIAAEIGTTNNVKTAAYKADVTKQEEIEAVVHQVVKDFGRLDIMVANSGIATCIAAEDYTTEQWRDIMKVNLDGAFYSAQAAARIFKTQGHGNVIFTASVSATLVNLPQKQAAYNASKAGVVQLAKCLSVEWVDFCRVNCISPGYIATDILDIHPNEWQKKWLDMIPANRMADPYELKGVSSAAFFCLPFASKEILLTSQGFCLPCLRRFELYHRREHGYRWRIYPAIDRTACIQYLILTA</sequence>
<reference evidence="6" key="1">
    <citation type="journal article" date="2017" name="Genome Biol.">
        <title>Comparative genomics reveals high biological diversity and specific adaptations in the industrially and medically important fungal genus Aspergillus.</title>
        <authorList>
            <person name="de Vries R.P."/>
            <person name="Riley R."/>
            <person name="Wiebenga A."/>
            <person name="Aguilar-Osorio G."/>
            <person name="Amillis S."/>
            <person name="Uchima C.A."/>
            <person name="Anderluh G."/>
            <person name="Asadollahi M."/>
            <person name="Askin M."/>
            <person name="Barry K."/>
            <person name="Battaglia E."/>
            <person name="Bayram O."/>
            <person name="Benocci T."/>
            <person name="Braus-Stromeyer S.A."/>
            <person name="Caldana C."/>
            <person name="Canovas D."/>
            <person name="Cerqueira G.C."/>
            <person name="Chen F."/>
            <person name="Chen W."/>
            <person name="Choi C."/>
            <person name="Clum A."/>
            <person name="Dos Santos R.A."/>
            <person name="Damasio A.R."/>
            <person name="Diallinas G."/>
            <person name="Emri T."/>
            <person name="Fekete E."/>
            <person name="Flipphi M."/>
            <person name="Freyberg S."/>
            <person name="Gallo A."/>
            <person name="Gournas C."/>
            <person name="Habgood R."/>
            <person name="Hainaut M."/>
            <person name="Harispe M.L."/>
            <person name="Henrissat B."/>
            <person name="Hilden K.S."/>
            <person name="Hope R."/>
            <person name="Hossain A."/>
            <person name="Karabika E."/>
            <person name="Karaffa L."/>
            <person name="Karanyi Z."/>
            <person name="Krasevec N."/>
            <person name="Kuo A."/>
            <person name="Kusch H."/>
            <person name="LaButti K."/>
            <person name="Lagendijk E.L."/>
            <person name="Lapidus A."/>
            <person name="Levasseur A."/>
            <person name="Lindquist E."/>
            <person name="Lipzen A."/>
            <person name="Logrieco A.F."/>
            <person name="MacCabe A."/>
            <person name="Maekelae M.R."/>
            <person name="Malavazi I."/>
            <person name="Melin P."/>
            <person name="Meyer V."/>
            <person name="Mielnichuk N."/>
            <person name="Miskei M."/>
            <person name="Molnar A.P."/>
            <person name="Mule G."/>
            <person name="Ngan C.Y."/>
            <person name="Orejas M."/>
            <person name="Orosz E."/>
            <person name="Ouedraogo J.P."/>
            <person name="Overkamp K.M."/>
            <person name="Park H.-S."/>
            <person name="Perrone G."/>
            <person name="Piumi F."/>
            <person name="Punt P.J."/>
            <person name="Ram A.F."/>
            <person name="Ramon A."/>
            <person name="Rauscher S."/>
            <person name="Record E."/>
            <person name="Riano-Pachon D.M."/>
            <person name="Robert V."/>
            <person name="Roehrig J."/>
            <person name="Ruller R."/>
            <person name="Salamov A."/>
            <person name="Salih N.S."/>
            <person name="Samson R.A."/>
            <person name="Sandor E."/>
            <person name="Sanguinetti M."/>
            <person name="Schuetze T."/>
            <person name="Sepcic K."/>
            <person name="Shelest E."/>
            <person name="Sherlock G."/>
            <person name="Sophianopoulou V."/>
            <person name="Squina F.M."/>
            <person name="Sun H."/>
            <person name="Susca A."/>
            <person name="Todd R.B."/>
            <person name="Tsang A."/>
            <person name="Unkles S.E."/>
            <person name="van de Wiele N."/>
            <person name="van Rossen-Uffink D."/>
            <person name="Oliveira J.V."/>
            <person name="Vesth T.C."/>
            <person name="Visser J."/>
            <person name="Yu J.-H."/>
            <person name="Zhou M."/>
            <person name="Andersen M.R."/>
            <person name="Archer D.B."/>
            <person name="Baker S.E."/>
            <person name="Benoit I."/>
            <person name="Brakhage A.A."/>
            <person name="Braus G.H."/>
            <person name="Fischer R."/>
            <person name="Frisvad J.C."/>
            <person name="Goldman G.H."/>
            <person name="Houbraken J."/>
            <person name="Oakley B."/>
            <person name="Pocsi I."/>
            <person name="Scazzocchio C."/>
            <person name="Seiboth B."/>
            <person name="vanKuyk P.A."/>
            <person name="Wortman J."/>
            <person name="Dyer P.S."/>
            <person name="Grigoriev I.V."/>
        </authorList>
    </citation>
    <scope>NUCLEOTIDE SEQUENCE [LARGE SCALE GENOMIC DNA]</scope>
    <source>
        <strain evidence="6">CBS 506.65</strain>
    </source>
</reference>
<protein>
    <submittedName>
        <fullName evidence="5">Uncharacterized protein</fullName>
    </submittedName>
</protein>
<gene>
    <name evidence="5" type="ORF">ASPZODRAFT_129952</name>
</gene>
<dbReference type="FunFam" id="3.40.50.720:FF:000084">
    <property type="entry name" value="Short-chain dehydrogenase reductase"/>
    <property type="match status" value="1"/>
</dbReference>
<keyword evidence="2" id="KW-0521">NADP</keyword>
<accession>A0A1L9SQV1</accession>
<proteinExistence type="inferred from homology"/>
<dbReference type="GO" id="GO:0016616">
    <property type="term" value="F:oxidoreductase activity, acting on the CH-OH group of donors, NAD or NADP as acceptor"/>
    <property type="evidence" value="ECO:0007669"/>
    <property type="project" value="UniProtKB-ARBA"/>
</dbReference>
<dbReference type="GeneID" id="34608856"/>
<dbReference type="GO" id="GO:0050664">
    <property type="term" value="F:oxidoreductase activity, acting on NAD(P)H, oxygen as acceptor"/>
    <property type="evidence" value="ECO:0007669"/>
    <property type="project" value="TreeGrafter"/>
</dbReference>
<dbReference type="PANTHER" id="PTHR43008">
    <property type="entry name" value="BENZIL REDUCTASE"/>
    <property type="match status" value="1"/>
</dbReference>
<dbReference type="VEuPathDB" id="FungiDB:ASPZODRAFT_129952"/>
<dbReference type="PANTHER" id="PTHR43008:SF12">
    <property type="entry name" value="OXIDOREDUCTASE, SHORT CHAIN DEHYDROGENASE_REDUCTASE FAMILY (AFU_ORTHOLOGUE AFUA_6G13830)"/>
    <property type="match status" value="1"/>
</dbReference>
<dbReference type="AlphaFoldDB" id="A0A1L9SQV1"/>
<organism evidence="5 6">
    <name type="scientific">Penicilliopsis zonata CBS 506.65</name>
    <dbReference type="NCBI Taxonomy" id="1073090"/>
    <lineage>
        <taxon>Eukaryota</taxon>
        <taxon>Fungi</taxon>
        <taxon>Dikarya</taxon>
        <taxon>Ascomycota</taxon>
        <taxon>Pezizomycotina</taxon>
        <taxon>Eurotiomycetes</taxon>
        <taxon>Eurotiomycetidae</taxon>
        <taxon>Eurotiales</taxon>
        <taxon>Aspergillaceae</taxon>
        <taxon>Penicilliopsis</taxon>
    </lineage>
</organism>
<evidence type="ECO:0000256" key="3">
    <source>
        <dbReference type="ARBA" id="ARBA00023002"/>
    </source>
</evidence>
<dbReference type="PROSITE" id="PS00061">
    <property type="entry name" value="ADH_SHORT"/>
    <property type="match status" value="1"/>
</dbReference>
<comment type="similarity">
    <text evidence="1 4">Belongs to the short-chain dehydrogenases/reductases (SDR) family.</text>
</comment>
<evidence type="ECO:0000256" key="1">
    <source>
        <dbReference type="ARBA" id="ARBA00006484"/>
    </source>
</evidence>
<dbReference type="InterPro" id="IPR002347">
    <property type="entry name" value="SDR_fam"/>
</dbReference>
<evidence type="ECO:0000313" key="6">
    <source>
        <dbReference type="Proteomes" id="UP000184188"/>
    </source>
</evidence>
<keyword evidence="6" id="KW-1185">Reference proteome</keyword>
<evidence type="ECO:0000313" key="5">
    <source>
        <dbReference type="EMBL" id="OJJ49474.1"/>
    </source>
</evidence>
<dbReference type="InterPro" id="IPR036291">
    <property type="entry name" value="NAD(P)-bd_dom_sf"/>
</dbReference>
<dbReference type="RefSeq" id="XP_022583984.1">
    <property type="nucleotide sequence ID" value="XM_022722391.1"/>
</dbReference>
<evidence type="ECO:0000256" key="4">
    <source>
        <dbReference type="RuleBase" id="RU000363"/>
    </source>
</evidence>